<protein>
    <submittedName>
        <fullName evidence="2">AIPR protein</fullName>
    </submittedName>
</protein>
<proteinExistence type="predicted"/>
<organism evidence="2 3">
    <name type="scientific">Caulifigura coniformis</name>
    <dbReference type="NCBI Taxonomy" id="2527983"/>
    <lineage>
        <taxon>Bacteria</taxon>
        <taxon>Pseudomonadati</taxon>
        <taxon>Planctomycetota</taxon>
        <taxon>Planctomycetia</taxon>
        <taxon>Planctomycetales</taxon>
        <taxon>Planctomycetaceae</taxon>
        <taxon>Caulifigura</taxon>
    </lineage>
</organism>
<dbReference type="EMBL" id="CP036271">
    <property type="protein sequence ID" value="QDT57219.1"/>
    <property type="molecule type" value="Genomic_DNA"/>
</dbReference>
<dbReference type="Proteomes" id="UP000315700">
    <property type="component" value="Chromosome"/>
</dbReference>
<name>A0A517SM73_9PLAN</name>
<evidence type="ECO:0000313" key="2">
    <source>
        <dbReference type="EMBL" id="QDT57219.1"/>
    </source>
</evidence>
<dbReference type="InParanoid" id="A0A517SM73"/>
<dbReference type="InterPro" id="IPR018891">
    <property type="entry name" value="AIPR_C"/>
</dbReference>
<dbReference type="Pfam" id="PF10592">
    <property type="entry name" value="AIPR"/>
    <property type="match status" value="1"/>
</dbReference>
<feature type="domain" description="Abortive phage infection protein C-terminal" evidence="1">
    <location>
        <begin position="7"/>
        <end position="237"/>
    </location>
</feature>
<evidence type="ECO:0000313" key="3">
    <source>
        <dbReference type="Proteomes" id="UP000315700"/>
    </source>
</evidence>
<accession>A0A517SM73</accession>
<dbReference type="RefSeq" id="WP_261342594.1">
    <property type="nucleotide sequence ID" value="NZ_CP036271.1"/>
</dbReference>
<dbReference type="KEGG" id="ccos:Pan44_52860"/>
<keyword evidence="3" id="KW-1185">Reference proteome</keyword>
<reference evidence="2 3" key="1">
    <citation type="submission" date="2019-02" db="EMBL/GenBank/DDBJ databases">
        <title>Deep-cultivation of Planctomycetes and their phenomic and genomic characterization uncovers novel biology.</title>
        <authorList>
            <person name="Wiegand S."/>
            <person name="Jogler M."/>
            <person name="Boedeker C."/>
            <person name="Pinto D."/>
            <person name="Vollmers J."/>
            <person name="Rivas-Marin E."/>
            <person name="Kohn T."/>
            <person name="Peeters S.H."/>
            <person name="Heuer A."/>
            <person name="Rast P."/>
            <person name="Oberbeckmann S."/>
            <person name="Bunk B."/>
            <person name="Jeske O."/>
            <person name="Meyerdierks A."/>
            <person name="Storesund J.E."/>
            <person name="Kallscheuer N."/>
            <person name="Luecker S."/>
            <person name="Lage O.M."/>
            <person name="Pohl T."/>
            <person name="Merkel B.J."/>
            <person name="Hornburger P."/>
            <person name="Mueller R.-W."/>
            <person name="Bruemmer F."/>
            <person name="Labrenz M."/>
            <person name="Spormann A.M."/>
            <person name="Op den Camp H."/>
            <person name="Overmann J."/>
            <person name="Amann R."/>
            <person name="Jetten M.S.M."/>
            <person name="Mascher T."/>
            <person name="Medema M.H."/>
            <person name="Devos D.P."/>
            <person name="Kaster A.-K."/>
            <person name="Ovreas L."/>
            <person name="Rohde M."/>
            <person name="Galperin M.Y."/>
            <person name="Jogler C."/>
        </authorList>
    </citation>
    <scope>NUCLEOTIDE SEQUENCE [LARGE SCALE GENOMIC DNA]</scope>
    <source>
        <strain evidence="2 3">Pan44</strain>
    </source>
</reference>
<evidence type="ECO:0000259" key="1">
    <source>
        <dbReference type="Pfam" id="PF10592"/>
    </source>
</evidence>
<gene>
    <name evidence="2" type="ORF">Pan44_52860</name>
</gene>
<dbReference type="AlphaFoldDB" id="A0A517SM73"/>
<sequence>MSPGASHLDTVRVPAKIIVLRSVDEPTAETLISEISQFANSQNPVKQSDLAANRPLQVEIEKLSMTTFCPDGVGRWYYERAAGSYHTMLAREGNTPATLRRLRTVVVPPSRKVTKTDLAKAIQAWSGKPDVVSLGGQKNFDRFMAEVNDGQDACLPSAADYKAMIAKVILLKRTTALLRPLIKDSHSFVATYLVSLMGTHLATGLALDRVWQQQDISSALRDQILAWGPEVNLVMRNSVNGRQMSEWAKRPECWTIVKSELYSPCRNGIPELK</sequence>